<sequence length="154" mass="16325">MSQLPRARRVLAGFTLVELMIAVAIMAILASLAWPALQQFVQKSRRSDGMAAVSKIMQAQERWRANNPSYQGTLAELPGAQSATSPDRHYDLSVVDGSASAAGYIVRATVRSGSPQSGDSTCQVLQVTVNGGNITYSSRSGTGANAAPDPCWVR</sequence>
<dbReference type="Gene3D" id="3.30.700.10">
    <property type="entry name" value="Glycoprotein, Type 4 Pilin"/>
    <property type="match status" value="1"/>
</dbReference>
<evidence type="ECO:0000313" key="2">
    <source>
        <dbReference type="EMBL" id="GCL65987.1"/>
    </source>
</evidence>
<reference evidence="3" key="1">
    <citation type="submission" date="2019-03" db="EMBL/GenBank/DDBJ databases">
        <title>Aquabacterium pictum sp.nov., the first bacteriochlorophyll a-containing freshwater bacterium in the genus Aquabacterium of the class Betaproteobacteria.</title>
        <authorList>
            <person name="Hirose S."/>
            <person name="Tank M."/>
            <person name="Hara E."/>
            <person name="Tamaki H."/>
            <person name="Takaichi S."/>
            <person name="Haruta S."/>
            <person name="Hanada S."/>
        </authorList>
    </citation>
    <scope>NUCLEOTIDE SEQUENCE [LARGE SCALE GENOMIC DNA]</scope>
    <source>
        <strain evidence="3">W35</strain>
    </source>
</reference>
<evidence type="ECO:0000313" key="3">
    <source>
        <dbReference type="Proteomes" id="UP000301751"/>
    </source>
</evidence>
<evidence type="ECO:0000256" key="1">
    <source>
        <dbReference type="SAM" id="Phobius"/>
    </source>
</evidence>
<dbReference type="SUPFAM" id="SSF54523">
    <property type="entry name" value="Pili subunits"/>
    <property type="match status" value="1"/>
</dbReference>
<keyword evidence="1" id="KW-1133">Transmembrane helix</keyword>
<keyword evidence="3" id="KW-1185">Reference proteome</keyword>
<gene>
    <name evidence="2" type="primary">pilE3</name>
    <name evidence="2" type="ORF">AQPW35_50680</name>
</gene>
<dbReference type="AlphaFoldDB" id="A0A480B0W7"/>
<dbReference type="NCBIfam" id="TIGR02532">
    <property type="entry name" value="IV_pilin_GFxxxE"/>
    <property type="match status" value="1"/>
</dbReference>
<dbReference type="Pfam" id="PF16732">
    <property type="entry name" value="ComP_DUS"/>
    <property type="match status" value="1"/>
</dbReference>
<dbReference type="PANTHER" id="PTHR30093:SF47">
    <property type="entry name" value="TYPE IV PILUS NON-CORE MINOR PILIN PILE"/>
    <property type="match status" value="1"/>
</dbReference>
<dbReference type="GO" id="GO:0043683">
    <property type="term" value="P:type IV pilus assembly"/>
    <property type="evidence" value="ECO:0007669"/>
    <property type="project" value="InterPro"/>
</dbReference>
<keyword evidence="1" id="KW-0812">Transmembrane</keyword>
<accession>A0A480B0W7</accession>
<dbReference type="EMBL" id="BJCL01000023">
    <property type="protein sequence ID" value="GCL65987.1"/>
    <property type="molecule type" value="Genomic_DNA"/>
</dbReference>
<dbReference type="PROSITE" id="PS00409">
    <property type="entry name" value="PROKAR_NTER_METHYL"/>
    <property type="match status" value="1"/>
</dbReference>
<proteinExistence type="predicted"/>
<feature type="transmembrane region" description="Helical" evidence="1">
    <location>
        <begin position="12"/>
        <end position="37"/>
    </location>
</feature>
<name>A0A480B0W7_9BURK</name>
<dbReference type="Pfam" id="PF07963">
    <property type="entry name" value="N_methyl"/>
    <property type="match status" value="1"/>
</dbReference>
<dbReference type="InterPro" id="IPR031982">
    <property type="entry name" value="PilE-like"/>
</dbReference>
<protein>
    <submittedName>
        <fullName evidence="2">Type IV pilin</fullName>
    </submittedName>
</protein>
<dbReference type="PANTHER" id="PTHR30093">
    <property type="entry name" value="GENERAL SECRETION PATHWAY PROTEIN G"/>
    <property type="match status" value="1"/>
</dbReference>
<dbReference type="InterPro" id="IPR045584">
    <property type="entry name" value="Pilin-like"/>
</dbReference>
<dbReference type="InterPro" id="IPR012902">
    <property type="entry name" value="N_methyl_site"/>
</dbReference>
<keyword evidence="1" id="KW-0472">Membrane</keyword>
<comment type="caution">
    <text evidence="2">The sequence shown here is derived from an EMBL/GenBank/DDBJ whole genome shotgun (WGS) entry which is preliminary data.</text>
</comment>
<organism evidence="2 3">
    <name type="scientific">Pseudaquabacterium pictum</name>
    <dbReference type="NCBI Taxonomy" id="2315236"/>
    <lineage>
        <taxon>Bacteria</taxon>
        <taxon>Pseudomonadati</taxon>
        <taxon>Pseudomonadota</taxon>
        <taxon>Betaproteobacteria</taxon>
        <taxon>Burkholderiales</taxon>
        <taxon>Sphaerotilaceae</taxon>
        <taxon>Pseudaquabacterium</taxon>
    </lineage>
</organism>
<dbReference type="Proteomes" id="UP000301751">
    <property type="component" value="Unassembled WGS sequence"/>
</dbReference>